<evidence type="ECO:0000313" key="2">
    <source>
        <dbReference type="Proteomes" id="UP001305779"/>
    </source>
</evidence>
<dbReference type="EMBL" id="JAXOVC010000006">
    <property type="protein sequence ID" value="KAK4500613.1"/>
    <property type="molecule type" value="Genomic_DNA"/>
</dbReference>
<name>A0ABR0EHD5_ZASCE</name>
<gene>
    <name evidence="1" type="ORF">PRZ48_008802</name>
</gene>
<dbReference type="Proteomes" id="UP001305779">
    <property type="component" value="Unassembled WGS sequence"/>
</dbReference>
<protein>
    <submittedName>
        <fullName evidence="1">Uncharacterized protein</fullName>
    </submittedName>
</protein>
<keyword evidence="2" id="KW-1185">Reference proteome</keyword>
<proteinExistence type="predicted"/>
<reference evidence="1 2" key="1">
    <citation type="journal article" date="2023" name="G3 (Bethesda)">
        <title>A chromosome-level genome assembly of Zasmidium syzygii isolated from banana leaves.</title>
        <authorList>
            <person name="van Westerhoven A.C."/>
            <person name="Mehrabi R."/>
            <person name="Talebi R."/>
            <person name="Steentjes M.B.F."/>
            <person name="Corcolon B."/>
            <person name="Chong P.A."/>
            <person name="Kema G.H.J."/>
            <person name="Seidl M.F."/>
        </authorList>
    </citation>
    <scope>NUCLEOTIDE SEQUENCE [LARGE SCALE GENOMIC DNA]</scope>
    <source>
        <strain evidence="1 2">P124</strain>
    </source>
</reference>
<comment type="caution">
    <text evidence="1">The sequence shown here is derived from an EMBL/GenBank/DDBJ whole genome shotgun (WGS) entry which is preliminary data.</text>
</comment>
<accession>A0ABR0EHD5</accession>
<sequence length="296" mass="33388">MPSGLQMMIPPKRPVRINGRLSLPAELWVDVITKAVTNDHGMIICGSRFPQLPGVQAQDLRTVVADLLRPFDQIPVAKHQAERDVWTVNEIVFSMNSQNTYGRMTWTRVVGELQLQIRKLHFLIHDHDKQGWALPWLASELGQATPPIAPVHNMSYPLHDAMEVALQCPRLESATFQILHIPSRRNRSSKPEYRTSIMTRKLKSTAHFFQRLLEKKGMEPNLANLGRMVLAVTPREDINGCASLALGDSQVTEVVDGDMLRMDPSALRNRSIRDIYTPSGESITSRVALQLTFAEQ</sequence>
<evidence type="ECO:0000313" key="1">
    <source>
        <dbReference type="EMBL" id="KAK4500613.1"/>
    </source>
</evidence>
<organism evidence="1 2">
    <name type="scientific">Zasmidium cellare</name>
    <name type="common">Wine cellar mold</name>
    <name type="synonym">Racodium cellare</name>
    <dbReference type="NCBI Taxonomy" id="395010"/>
    <lineage>
        <taxon>Eukaryota</taxon>
        <taxon>Fungi</taxon>
        <taxon>Dikarya</taxon>
        <taxon>Ascomycota</taxon>
        <taxon>Pezizomycotina</taxon>
        <taxon>Dothideomycetes</taxon>
        <taxon>Dothideomycetidae</taxon>
        <taxon>Mycosphaerellales</taxon>
        <taxon>Mycosphaerellaceae</taxon>
        <taxon>Zasmidium</taxon>
    </lineage>
</organism>